<name>A0ABN0W6T6_9ACTN</name>
<dbReference type="RefSeq" id="WP_252800705.1">
    <property type="nucleotide sequence ID" value="NZ_BAAABM010000009.1"/>
</dbReference>
<accession>A0ABN0W6T6</accession>
<dbReference type="InterPro" id="IPR047676">
    <property type="entry name" value="FxLYD_dom"/>
</dbReference>
<evidence type="ECO:0008006" key="3">
    <source>
        <dbReference type="Google" id="ProtNLM"/>
    </source>
</evidence>
<keyword evidence="2" id="KW-1185">Reference proteome</keyword>
<evidence type="ECO:0000313" key="1">
    <source>
        <dbReference type="EMBL" id="GAA0327128.1"/>
    </source>
</evidence>
<protein>
    <recommendedName>
        <fullName evidence="3">Secreted protein</fullName>
    </recommendedName>
</protein>
<gene>
    <name evidence="1" type="ORF">GCM10010151_16380</name>
</gene>
<sequence length="119" mass="12049">MRGALILVATAGLVAGCGGEHGGAPAGPPEKDVRLTSCVLSRKLHAGRVRGVITNTAGRTAGYVVQIDILDGGGNPVDTALHAETEIAPGAKVTFSAGGVQTYSGKITCRVASVRRTLR</sequence>
<dbReference type="NCBIfam" id="NF038353">
    <property type="entry name" value="FxLYD_dom"/>
    <property type="match status" value="1"/>
</dbReference>
<proteinExistence type="predicted"/>
<dbReference type="Proteomes" id="UP001501822">
    <property type="component" value="Unassembled WGS sequence"/>
</dbReference>
<comment type="caution">
    <text evidence="1">The sequence shown here is derived from an EMBL/GenBank/DDBJ whole genome shotgun (WGS) entry which is preliminary data.</text>
</comment>
<evidence type="ECO:0000313" key="2">
    <source>
        <dbReference type="Proteomes" id="UP001501822"/>
    </source>
</evidence>
<reference evidence="1 2" key="1">
    <citation type="journal article" date="2019" name="Int. J. Syst. Evol. Microbiol.">
        <title>The Global Catalogue of Microorganisms (GCM) 10K type strain sequencing project: providing services to taxonomists for standard genome sequencing and annotation.</title>
        <authorList>
            <consortium name="The Broad Institute Genomics Platform"/>
            <consortium name="The Broad Institute Genome Sequencing Center for Infectious Disease"/>
            <person name="Wu L."/>
            <person name="Ma J."/>
        </authorList>
    </citation>
    <scope>NUCLEOTIDE SEQUENCE [LARGE SCALE GENOMIC DNA]</scope>
    <source>
        <strain evidence="1 2">JCM 3146</strain>
    </source>
</reference>
<dbReference type="PROSITE" id="PS51257">
    <property type="entry name" value="PROKAR_LIPOPROTEIN"/>
    <property type="match status" value="1"/>
</dbReference>
<organism evidence="1 2">
    <name type="scientific">Actinoallomurus spadix</name>
    <dbReference type="NCBI Taxonomy" id="79912"/>
    <lineage>
        <taxon>Bacteria</taxon>
        <taxon>Bacillati</taxon>
        <taxon>Actinomycetota</taxon>
        <taxon>Actinomycetes</taxon>
        <taxon>Streptosporangiales</taxon>
        <taxon>Thermomonosporaceae</taxon>
        <taxon>Actinoallomurus</taxon>
    </lineage>
</organism>
<dbReference type="EMBL" id="BAAABM010000009">
    <property type="protein sequence ID" value="GAA0327128.1"/>
    <property type="molecule type" value="Genomic_DNA"/>
</dbReference>